<accession>A0ABP9IUV0</accession>
<protein>
    <recommendedName>
        <fullName evidence="4">Lipoprotein</fullName>
    </recommendedName>
</protein>
<keyword evidence="3" id="KW-1185">Reference proteome</keyword>
<evidence type="ECO:0000256" key="1">
    <source>
        <dbReference type="SAM" id="Phobius"/>
    </source>
</evidence>
<dbReference type="EMBL" id="BAABIV010000032">
    <property type="protein sequence ID" value="GAA5008212.1"/>
    <property type="molecule type" value="Genomic_DNA"/>
</dbReference>
<evidence type="ECO:0000313" key="2">
    <source>
        <dbReference type="EMBL" id="GAA5008212.1"/>
    </source>
</evidence>
<evidence type="ECO:0000313" key="3">
    <source>
        <dbReference type="Proteomes" id="UP001500610"/>
    </source>
</evidence>
<keyword evidence="1" id="KW-0472">Membrane</keyword>
<comment type="caution">
    <text evidence="2">The sequence shown here is derived from an EMBL/GenBank/DDBJ whole genome shotgun (WGS) entry which is preliminary data.</text>
</comment>
<gene>
    <name evidence="2" type="ORF">GCM10023257_63230</name>
</gene>
<evidence type="ECO:0008006" key="4">
    <source>
        <dbReference type="Google" id="ProtNLM"/>
    </source>
</evidence>
<dbReference type="Proteomes" id="UP001500610">
    <property type="component" value="Unassembled WGS sequence"/>
</dbReference>
<name>A0ABP9IUV0_9ACTN</name>
<organism evidence="2 3">
    <name type="scientific">Streptomyces hyderabadensis</name>
    <dbReference type="NCBI Taxonomy" id="598549"/>
    <lineage>
        <taxon>Bacteria</taxon>
        <taxon>Bacillati</taxon>
        <taxon>Actinomycetota</taxon>
        <taxon>Actinomycetes</taxon>
        <taxon>Kitasatosporales</taxon>
        <taxon>Streptomycetaceae</taxon>
        <taxon>Streptomyces</taxon>
    </lineage>
</organism>
<proteinExistence type="predicted"/>
<reference evidence="3" key="1">
    <citation type="journal article" date="2019" name="Int. J. Syst. Evol. Microbiol.">
        <title>The Global Catalogue of Microorganisms (GCM) 10K type strain sequencing project: providing services to taxonomists for standard genome sequencing and annotation.</title>
        <authorList>
            <consortium name="The Broad Institute Genomics Platform"/>
            <consortium name="The Broad Institute Genome Sequencing Center for Infectious Disease"/>
            <person name="Wu L."/>
            <person name="Ma J."/>
        </authorList>
    </citation>
    <scope>NUCLEOTIDE SEQUENCE [LARGE SCALE GENOMIC DNA]</scope>
    <source>
        <strain evidence="3">JCM 17657</strain>
    </source>
</reference>
<keyword evidence="1" id="KW-0812">Transmembrane</keyword>
<keyword evidence="1" id="KW-1133">Transmembrane helix</keyword>
<feature type="transmembrane region" description="Helical" evidence="1">
    <location>
        <begin position="21"/>
        <end position="45"/>
    </location>
</feature>
<sequence length="233" mass="24097">MRPLRRATLDRGNRGAAMREPRAAGVHAYSLLGAVLGAVLCVLLLTGCQGPSGRGEVADSPAAGVRPPGYGEVFLAVGECSSFGTADPTEVPCDSERAAARVVAREDGRASHGPPCPATTDFVLHISERRPSADEDGDGAVPRGYACMRRLRPPHPGDPGGGGGPRTIVGDCVREIGDGRVRETACDGRGEPGRGPRFKVVQAVADRAGCPASTRLYVRLGGGERPVGCARPL</sequence>